<evidence type="ECO:0000313" key="8">
    <source>
        <dbReference type="EMBL" id="QVK24062.1"/>
    </source>
</evidence>
<name>A0ABX8DH42_9GAMM</name>
<sequence length="483" mass="53754">MTLSGTATSASIMEPSITEALPQLLQRQQQAFLAQPDPELAQRLATLQALKRALLSTYPQLLSAMSRDFGHRSDYDSLLADVLPVLNYLKYCQRNLRRWMRPQRRHSGLLLAPSNIKVHYQPKGVCGIIVPWNFPVMLSLSPLISALAAGNRVMLKLSEFTPQTNQILRQLLAQAFDETQVAVIEGDAKIAAAFAALPFDHLLFTGATSIGKSVMQAAANNLTPVTLELGGKSPAIIADDMPLAVAVERLLYGKTLNAGQTCVAPDYILCPQHKVAEFVRQWQTAFQQMYPDFAHNTDYSFIINDRHQQRLLGLLDDATAKGATGVPASGDLENFKQQRQWPTILLTGVTDDMSVMQQEIFGPLLPIIGYQTVEQALDYIRQRPRPLALYLLTFDPQLQQQLLQQTHSGGVCINDSLYHVAADDAPFGGVGSSGMGHYHGVEGFREFSHARTVLAKGRLNPAKLMQPPYRRWWQKLLLRYLLR</sequence>
<evidence type="ECO:0000256" key="4">
    <source>
        <dbReference type="PIRNR" id="PIRNR036492"/>
    </source>
</evidence>
<comment type="similarity">
    <text evidence="1 4 6">Belongs to the aldehyde dehydrogenase family.</text>
</comment>
<organism evidence="8 9">
    <name type="scientific">Shewanella dokdonensis</name>
    <dbReference type="NCBI Taxonomy" id="712036"/>
    <lineage>
        <taxon>Bacteria</taxon>
        <taxon>Pseudomonadati</taxon>
        <taxon>Pseudomonadota</taxon>
        <taxon>Gammaproteobacteria</taxon>
        <taxon>Alteromonadales</taxon>
        <taxon>Shewanellaceae</taxon>
        <taxon>Shewanella</taxon>
    </lineage>
</organism>
<evidence type="ECO:0000256" key="2">
    <source>
        <dbReference type="ARBA" id="ARBA00023002"/>
    </source>
</evidence>
<dbReference type="PANTHER" id="PTHR43570">
    <property type="entry name" value="ALDEHYDE DEHYDROGENASE"/>
    <property type="match status" value="1"/>
</dbReference>
<dbReference type="PANTHER" id="PTHR43570:SF20">
    <property type="entry name" value="ALDEHYDE DEHYDROGENASE ALDX-RELATED"/>
    <property type="match status" value="1"/>
</dbReference>
<evidence type="ECO:0000256" key="1">
    <source>
        <dbReference type="ARBA" id="ARBA00009986"/>
    </source>
</evidence>
<dbReference type="Proteomes" id="UP000676428">
    <property type="component" value="Chromosome"/>
</dbReference>
<accession>A0ABX8DH42</accession>
<dbReference type="Gene3D" id="3.40.309.10">
    <property type="entry name" value="Aldehyde Dehydrogenase, Chain A, domain 2"/>
    <property type="match status" value="1"/>
</dbReference>
<evidence type="ECO:0000256" key="6">
    <source>
        <dbReference type="RuleBase" id="RU003345"/>
    </source>
</evidence>
<dbReference type="Pfam" id="PF00171">
    <property type="entry name" value="Aldedh"/>
    <property type="match status" value="1"/>
</dbReference>
<evidence type="ECO:0000256" key="3">
    <source>
        <dbReference type="ARBA" id="ARBA00023027"/>
    </source>
</evidence>
<dbReference type="InterPro" id="IPR012394">
    <property type="entry name" value="Aldehyde_DH_NAD(P)"/>
</dbReference>
<dbReference type="SUPFAM" id="SSF53720">
    <property type="entry name" value="ALDH-like"/>
    <property type="match status" value="1"/>
</dbReference>
<keyword evidence="2 4" id="KW-0560">Oxidoreductase</keyword>
<dbReference type="Gene3D" id="3.40.605.10">
    <property type="entry name" value="Aldehyde Dehydrogenase, Chain A, domain 1"/>
    <property type="match status" value="1"/>
</dbReference>
<evidence type="ECO:0000313" key="9">
    <source>
        <dbReference type="Proteomes" id="UP000676428"/>
    </source>
</evidence>
<protein>
    <recommendedName>
        <fullName evidence="4">Aldehyde dehydrogenase</fullName>
    </recommendedName>
</protein>
<proteinExistence type="inferred from homology"/>
<evidence type="ECO:0000259" key="7">
    <source>
        <dbReference type="Pfam" id="PF00171"/>
    </source>
</evidence>
<dbReference type="InterPro" id="IPR029510">
    <property type="entry name" value="Ald_DH_CS_GLU"/>
</dbReference>
<reference evidence="8 9" key="1">
    <citation type="journal article" date="2012" name="Int. J. Syst. Evol. Microbiol.">
        <title>Shewanella dokdonensis sp. nov., isolated from seawater.</title>
        <authorList>
            <person name="Sung H.R."/>
            <person name="Yoon J.H."/>
            <person name="Ghim S.Y."/>
        </authorList>
    </citation>
    <scope>NUCLEOTIDE SEQUENCE [LARGE SCALE GENOMIC DNA]</scope>
    <source>
        <strain evidence="8 9">DSM 23626</strain>
    </source>
</reference>
<gene>
    <name evidence="8" type="ORF">KHX94_05505</name>
</gene>
<dbReference type="InterPro" id="IPR016161">
    <property type="entry name" value="Ald_DH/histidinol_DH"/>
</dbReference>
<dbReference type="InterPro" id="IPR016163">
    <property type="entry name" value="Ald_DH_C"/>
</dbReference>
<dbReference type="InterPro" id="IPR015590">
    <property type="entry name" value="Aldehyde_DH_dom"/>
</dbReference>
<feature type="active site" evidence="5">
    <location>
        <position position="228"/>
    </location>
</feature>
<feature type="domain" description="Aldehyde dehydrogenase" evidence="7">
    <location>
        <begin position="27"/>
        <end position="453"/>
    </location>
</feature>
<keyword evidence="9" id="KW-1185">Reference proteome</keyword>
<dbReference type="PIRSF" id="PIRSF036492">
    <property type="entry name" value="ALDH"/>
    <property type="match status" value="1"/>
</dbReference>
<dbReference type="PROSITE" id="PS00687">
    <property type="entry name" value="ALDEHYDE_DEHYDR_GLU"/>
    <property type="match status" value="1"/>
</dbReference>
<keyword evidence="3" id="KW-0520">NAD</keyword>
<dbReference type="EMBL" id="CP074572">
    <property type="protein sequence ID" value="QVK24062.1"/>
    <property type="molecule type" value="Genomic_DNA"/>
</dbReference>
<dbReference type="CDD" id="cd07133">
    <property type="entry name" value="ALDH_CALDH_CalB"/>
    <property type="match status" value="1"/>
</dbReference>
<dbReference type="InterPro" id="IPR016162">
    <property type="entry name" value="Ald_DH_N"/>
</dbReference>
<evidence type="ECO:0000256" key="5">
    <source>
        <dbReference type="PROSITE-ProRule" id="PRU10007"/>
    </source>
</evidence>